<dbReference type="AlphaFoldDB" id="A0ABD0K673"/>
<organism evidence="1 2">
    <name type="scientific">Batillaria attramentaria</name>
    <dbReference type="NCBI Taxonomy" id="370345"/>
    <lineage>
        <taxon>Eukaryota</taxon>
        <taxon>Metazoa</taxon>
        <taxon>Spiralia</taxon>
        <taxon>Lophotrochozoa</taxon>
        <taxon>Mollusca</taxon>
        <taxon>Gastropoda</taxon>
        <taxon>Caenogastropoda</taxon>
        <taxon>Sorbeoconcha</taxon>
        <taxon>Cerithioidea</taxon>
        <taxon>Batillariidae</taxon>
        <taxon>Batillaria</taxon>
    </lineage>
</organism>
<evidence type="ECO:0000313" key="1">
    <source>
        <dbReference type="EMBL" id="KAK7482326.1"/>
    </source>
</evidence>
<evidence type="ECO:0000313" key="2">
    <source>
        <dbReference type="Proteomes" id="UP001519460"/>
    </source>
</evidence>
<accession>A0ABD0K673</accession>
<dbReference type="Proteomes" id="UP001519460">
    <property type="component" value="Unassembled WGS sequence"/>
</dbReference>
<sequence>MRPRPRLLGLNVIVDTLGSVHRSLERLATCALPLVSSASLFRDVSRITVAPSPSLQPVPTEQAFQPVGKWAGRQLFP</sequence>
<keyword evidence="2" id="KW-1185">Reference proteome</keyword>
<dbReference type="EMBL" id="JACVVK020000247">
    <property type="protein sequence ID" value="KAK7482326.1"/>
    <property type="molecule type" value="Genomic_DNA"/>
</dbReference>
<gene>
    <name evidence="1" type="ORF">BaRGS_00026454</name>
</gene>
<name>A0ABD0K673_9CAEN</name>
<protein>
    <submittedName>
        <fullName evidence="1">Uncharacterized protein</fullName>
    </submittedName>
</protein>
<reference evidence="1 2" key="1">
    <citation type="journal article" date="2023" name="Sci. Data">
        <title>Genome assembly of the Korean intertidal mud-creeper Batillaria attramentaria.</title>
        <authorList>
            <person name="Patra A.K."/>
            <person name="Ho P.T."/>
            <person name="Jun S."/>
            <person name="Lee S.J."/>
            <person name="Kim Y."/>
            <person name="Won Y.J."/>
        </authorList>
    </citation>
    <scope>NUCLEOTIDE SEQUENCE [LARGE SCALE GENOMIC DNA]</scope>
    <source>
        <strain evidence="1">Wonlab-2016</strain>
    </source>
</reference>
<proteinExistence type="predicted"/>
<comment type="caution">
    <text evidence="1">The sequence shown here is derived from an EMBL/GenBank/DDBJ whole genome shotgun (WGS) entry which is preliminary data.</text>
</comment>